<dbReference type="GO" id="GO:0022857">
    <property type="term" value="F:transmembrane transporter activity"/>
    <property type="evidence" value="ECO:0007669"/>
    <property type="project" value="InterPro"/>
</dbReference>
<dbReference type="Proteomes" id="UP000272778">
    <property type="component" value="Unassembled WGS sequence"/>
</dbReference>
<dbReference type="OrthoDB" id="9798629at2"/>
<dbReference type="GO" id="GO:0005886">
    <property type="term" value="C:plasma membrane"/>
    <property type="evidence" value="ECO:0007669"/>
    <property type="project" value="UniProtKB-SubCell"/>
</dbReference>
<keyword evidence="3" id="KW-1003">Cell membrane</keyword>
<keyword evidence="5 8" id="KW-1133">Transmembrane helix</keyword>
<name>A0A3N6Q966_9BURK</name>
<feature type="transmembrane region" description="Helical" evidence="8">
    <location>
        <begin position="20"/>
        <end position="41"/>
    </location>
</feature>
<comment type="similarity">
    <text evidence="2 7">Belongs to the ExbD/TolR family.</text>
</comment>
<dbReference type="Gene3D" id="3.30.420.270">
    <property type="match status" value="1"/>
</dbReference>
<organism evidence="9 10">
    <name type="scientific">Paraburkholderia dinghuensis</name>
    <dbReference type="NCBI Taxonomy" id="2305225"/>
    <lineage>
        <taxon>Bacteria</taxon>
        <taxon>Pseudomonadati</taxon>
        <taxon>Pseudomonadota</taxon>
        <taxon>Betaproteobacteria</taxon>
        <taxon>Burkholderiales</taxon>
        <taxon>Burkholderiaceae</taxon>
        <taxon>Paraburkholderia</taxon>
    </lineage>
</organism>
<gene>
    <name evidence="9" type="ORF">D1Y85_04450</name>
</gene>
<comment type="subcellular location">
    <subcellularLocation>
        <location evidence="1">Cell membrane</location>
        <topology evidence="1">Single-pass membrane protein</topology>
    </subcellularLocation>
    <subcellularLocation>
        <location evidence="7">Cell membrane</location>
        <topology evidence="7">Single-pass type II membrane protein</topology>
    </subcellularLocation>
</comment>
<dbReference type="PANTHER" id="PTHR30558:SF7">
    <property type="entry name" value="TOL-PAL SYSTEM PROTEIN TOLR"/>
    <property type="match status" value="1"/>
</dbReference>
<reference evidence="9 10" key="1">
    <citation type="submission" date="2018-11" db="EMBL/GenBank/DDBJ databases">
        <title>Paraburkholderia sp. DHOA04, isolated from soil.</title>
        <authorList>
            <person name="Gao Z.-H."/>
            <person name="Qiu L.-H."/>
            <person name="Fu J.-C."/>
        </authorList>
    </citation>
    <scope>NUCLEOTIDE SEQUENCE [LARGE SCALE GENOMIC DNA]</scope>
    <source>
        <strain evidence="9 10">DHOA04</strain>
    </source>
</reference>
<protein>
    <submittedName>
        <fullName evidence="9">Biopolymer transporter ExbD</fullName>
    </submittedName>
</protein>
<proteinExistence type="inferred from homology"/>
<keyword evidence="10" id="KW-1185">Reference proteome</keyword>
<dbReference type="RefSeq" id="WP_124149816.1">
    <property type="nucleotide sequence ID" value="NZ_RQIS01000002.1"/>
</dbReference>
<dbReference type="AlphaFoldDB" id="A0A3N6Q966"/>
<dbReference type="Pfam" id="PF02472">
    <property type="entry name" value="ExbD"/>
    <property type="match status" value="1"/>
</dbReference>
<evidence type="ECO:0000256" key="6">
    <source>
        <dbReference type="ARBA" id="ARBA00023136"/>
    </source>
</evidence>
<keyword evidence="6 8" id="KW-0472">Membrane</keyword>
<keyword evidence="4 7" id="KW-0812">Transmembrane</keyword>
<evidence type="ECO:0000256" key="1">
    <source>
        <dbReference type="ARBA" id="ARBA00004162"/>
    </source>
</evidence>
<evidence type="ECO:0000256" key="5">
    <source>
        <dbReference type="ARBA" id="ARBA00022989"/>
    </source>
</evidence>
<comment type="caution">
    <text evidence="9">The sequence shown here is derived from an EMBL/GenBank/DDBJ whole genome shotgun (WGS) entry which is preliminary data.</text>
</comment>
<evidence type="ECO:0000313" key="10">
    <source>
        <dbReference type="Proteomes" id="UP000272778"/>
    </source>
</evidence>
<keyword evidence="7" id="KW-0653">Protein transport</keyword>
<evidence type="ECO:0000256" key="3">
    <source>
        <dbReference type="ARBA" id="ARBA00022475"/>
    </source>
</evidence>
<dbReference type="PANTHER" id="PTHR30558">
    <property type="entry name" value="EXBD MEMBRANE COMPONENT OF PMF-DRIVEN MACROMOLECULE IMPORT SYSTEM"/>
    <property type="match status" value="1"/>
</dbReference>
<evidence type="ECO:0000256" key="7">
    <source>
        <dbReference type="RuleBase" id="RU003879"/>
    </source>
</evidence>
<keyword evidence="7" id="KW-0813">Transport</keyword>
<evidence type="ECO:0000256" key="2">
    <source>
        <dbReference type="ARBA" id="ARBA00005811"/>
    </source>
</evidence>
<accession>A0A3N6Q966</accession>
<sequence>MIGDHTNTGSGGGLAAEINMTPLIDVMLVLLVVFMVTLPVVHHAAKIALPQASSQREDLRVPHVDITLDASGQIRWDGRVMTGQSLETALVSAAKQNPQPEIRLVADHMVRYGEVASLLSQASAAGVAKVGFVTDPVSSH</sequence>
<evidence type="ECO:0000256" key="4">
    <source>
        <dbReference type="ARBA" id="ARBA00022692"/>
    </source>
</evidence>
<evidence type="ECO:0000313" key="9">
    <source>
        <dbReference type="EMBL" id="RQH09116.1"/>
    </source>
</evidence>
<dbReference type="InterPro" id="IPR003400">
    <property type="entry name" value="ExbD"/>
</dbReference>
<evidence type="ECO:0000256" key="8">
    <source>
        <dbReference type="SAM" id="Phobius"/>
    </source>
</evidence>
<dbReference type="EMBL" id="RQIS01000002">
    <property type="protein sequence ID" value="RQH09116.1"/>
    <property type="molecule type" value="Genomic_DNA"/>
</dbReference>
<dbReference type="GO" id="GO:0015031">
    <property type="term" value="P:protein transport"/>
    <property type="evidence" value="ECO:0007669"/>
    <property type="project" value="UniProtKB-KW"/>
</dbReference>